<accession>A0A1I0MW55</accession>
<gene>
    <name evidence="1" type="ORF">SAMN04487945_0400</name>
</gene>
<name>A0A1I0MW55_9EURY</name>
<proteinExistence type="predicted"/>
<dbReference type="RefSeq" id="WP_089667546.1">
    <property type="nucleotide sequence ID" value="NZ_FOJA01000001.1"/>
</dbReference>
<dbReference type="AlphaFoldDB" id="A0A1I0MW55"/>
<sequence>MEVRVPPFRDAAGPALRSLAAYDREDVELVYERDDVSTKDRVVDDIHEELILNDIGIGRLEQLFRVAKWHCTMHRFEHAICIHHATGDYKGILVSVDTDAGVDLEAVAKACDHV</sequence>
<protein>
    <submittedName>
        <fullName evidence="1">Uncharacterized protein</fullName>
    </submittedName>
</protein>
<dbReference type="EMBL" id="FOJA01000001">
    <property type="protein sequence ID" value="SEV92662.1"/>
    <property type="molecule type" value="Genomic_DNA"/>
</dbReference>
<evidence type="ECO:0000313" key="2">
    <source>
        <dbReference type="Proteomes" id="UP000198518"/>
    </source>
</evidence>
<reference evidence="1 2" key="1">
    <citation type="submission" date="2016-10" db="EMBL/GenBank/DDBJ databases">
        <authorList>
            <person name="de Groot N.N."/>
        </authorList>
    </citation>
    <scope>NUCLEOTIDE SEQUENCE [LARGE SCALE GENOMIC DNA]</scope>
    <source>
        <strain evidence="1 2">CGMCC 1.5337</strain>
    </source>
</reference>
<keyword evidence="2" id="KW-1185">Reference proteome</keyword>
<organism evidence="1 2">
    <name type="scientific">Halobacterium jilantaiense</name>
    <dbReference type="NCBI Taxonomy" id="355548"/>
    <lineage>
        <taxon>Archaea</taxon>
        <taxon>Methanobacteriati</taxon>
        <taxon>Methanobacteriota</taxon>
        <taxon>Stenosarchaea group</taxon>
        <taxon>Halobacteria</taxon>
        <taxon>Halobacteriales</taxon>
        <taxon>Halobacteriaceae</taxon>
        <taxon>Halobacterium</taxon>
    </lineage>
</organism>
<dbReference type="Pfam" id="PF24366">
    <property type="entry name" value="DUF7522"/>
    <property type="match status" value="1"/>
</dbReference>
<dbReference type="OrthoDB" id="252516at2157"/>
<dbReference type="STRING" id="355548.SAMN04487945_0400"/>
<dbReference type="InterPro" id="IPR055944">
    <property type="entry name" value="DUF7522"/>
</dbReference>
<dbReference type="Proteomes" id="UP000198518">
    <property type="component" value="Unassembled WGS sequence"/>
</dbReference>
<evidence type="ECO:0000313" key="1">
    <source>
        <dbReference type="EMBL" id="SEV92662.1"/>
    </source>
</evidence>